<evidence type="ECO:0000256" key="1">
    <source>
        <dbReference type="SAM" id="Phobius"/>
    </source>
</evidence>
<keyword evidence="1" id="KW-0812">Transmembrane</keyword>
<comment type="caution">
    <text evidence="2">The sequence shown here is derived from an EMBL/GenBank/DDBJ whole genome shotgun (WGS) entry which is preliminary data.</text>
</comment>
<proteinExistence type="predicted"/>
<keyword evidence="1" id="KW-0472">Membrane</keyword>
<accession>A0ABR7LPU8</accession>
<organism evidence="2 3">
    <name type="scientific">Actinomadura alba</name>
    <dbReference type="NCBI Taxonomy" id="406431"/>
    <lineage>
        <taxon>Bacteria</taxon>
        <taxon>Bacillati</taxon>
        <taxon>Actinomycetota</taxon>
        <taxon>Actinomycetes</taxon>
        <taxon>Streptosporangiales</taxon>
        <taxon>Thermomonosporaceae</taxon>
        <taxon>Actinomadura</taxon>
    </lineage>
</organism>
<keyword evidence="3" id="KW-1185">Reference proteome</keyword>
<dbReference type="EMBL" id="JABVEC010000010">
    <property type="protein sequence ID" value="MBC6466781.1"/>
    <property type="molecule type" value="Genomic_DNA"/>
</dbReference>
<feature type="transmembrane region" description="Helical" evidence="1">
    <location>
        <begin position="33"/>
        <end position="53"/>
    </location>
</feature>
<evidence type="ECO:0000313" key="2">
    <source>
        <dbReference type="EMBL" id="MBC6466781.1"/>
    </source>
</evidence>
<reference evidence="2 3" key="1">
    <citation type="submission" date="2020-06" db="EMBL/GenBank/DDBJ databases">
        <title>Actinomadura xiongansis sp. nov., isolated from soil of Baiyangdian.</title>
        <authorList>
            <person name="Zhang X."/>
        </authorList>
    </citation>
    <scope>NUCLEOTIDE SEQUENCE [LARGE SCALE GENOMIC DNA]</scope>
    <source>
        <strain evidence="2 3">HBUM206468</strain>
    </source>
</reference>
<keyword evidence="1" id="KW-1133">Transmembrane helix</keyword>
<feature type="transmembrane region" description="Helical" evidence="1">
    <location>
        <begin position="59"/>
        <end position="78"/>
    </location>
</feature>
<gene>
    <name evidence="2" type="ORF">HKK74_14900</name>
</gene>
<evidence type="ECO:0000313" key="3">
    <source>
        <dbReference type="Proteomes" id="UP000805614"/>
    </source>
</evidence>
<dbReference type="Proteomes" id="UP000805614">
    <property type="component" value="Unassembled WGS sequence"/>
</dbReference>
<protein>
    <submittedName>
        <fullName evidence="2">Uncharacterized protein</fullName>
    </submittedName>
</protein>
<sequence length="79" mass="8777">MSREERRRRLQAQRDAGGRTFTDNLRHLFRTPVLLLQLLVVMGVISAVCVLLLPADWEGIAISAIGIPVTALLIGRSVR</sequence>
<name>A0ABR7LPU8_9ACTN</name>
<dbReference type="RefSeq" id="WP_187243806.1">
    <property type="nucleotide sequence ID" value="NZ_BAAAOK010000027.1"/>
</dbReference>